<dbReference type="EMBL" id="MU857797">
    <property type="protein sequence ID" value="KAK4243612.1"/>
    <property type="molecule type" value="Genomic_DNA"/>
</dbReference>
<organism evidence="1 2">
    <name type="scientific">Corynascus novoguineensis</name>
    <dbReference type="NCBI Taxonomy" id="1126955"/>
    <lineage>
        <taxon>Eukaryota</taxon>
        <taxon>Fungi</taxon>
        <taxon>Dikarya</taxon>
        <taxon>Ascomycota</taxon>
        <taxon>Pezizomycotina</taxon>
        <taxon>Sordariomycetes</taxon>
        <taxon>Sordariomycetidae</taxon>
        <taxon>Sordariales</taxon>
        <taxon>Chaetomiaceae</taxon>
        <taxon>Corynascus</taxon>
    </lineage>
</organism>
<comment type="caution">
    <text evidence="1">The sequence shown here is derived from an EMBL/GenBank/DDBJ whole genome shotgun (WGS) entry which is preliminary data.</text>
</comment>
<dbReference type="Proteomes" id="UP001303647">
    <property type="component" value="Unassembled WGS sequence"/>
</dbReference>
<evidence type="ECO:0000313" key="1">
    <source>
        <dbReference type="EMBL" id="KAK4243612.1"/>
    </source>
</evidence>
<reference evidence="1" key="2">
    <citation type="submission" date="2023-05" db="EMBL/GenBank/DDBJ databases">
        <authorList>
            <consortium name="Lawrence Berkeley National Laboratory"/>
            <person name="Steindorff A."/>
            <person name="Hensen N."/>
            <person name="Bonometti L."/>
            <person name="Westerberg I."/>
            <person name="Brannstrom I.O."/>
            <person name="Guillou S."/>
            <person name="Cros-Aarteil S."/>
            <person name="Calhoun S."/>
            <person name="Haridas S."/>
            <person name="Kuo A."/>
            <person name="Mondo S."/>
            <person name="Pangilinan J."/>
            <person name="Riley R."/>
            <person name="Labutti K."/>
            <person name="Andreopoulos B."/>
            <person name="Lipzen A."/>
            <person name="Chen C."/>
            <person name="Yanf M."/>
            <person name="Daum C."/>
            <person name="Ng V."/>
            <person name="Clum A."/>
            <person name="Ohm R."/>
            <person name="Martin F."/>
            <person name="Silar P."/>
            <person name="Natvig D."/>
            <person name="Lalanne C."/>
            <person name="Gautier V."/>
            <person name="Ament-Velasquez S.L."/>
            <person name="Kruys A."/>
            <person name="Hutchinson M.I."/>
            <person name="Powell A.J."/>
            <person name="Barry K."/>
            <person name="Miller A.N."/>
            <person name="Grigoriev I.V."/>
            <person name="Debuchy R."/>
            <person name="Gladieux P."/>
            <person name="Thoren M.H."/>
            <person name="Johannesson H."/>
        </authorList>
    </citation>
    <scope>NUCLEOTIDE SEQUENCE</scope>
    <source>
        <strain evidence="1">CBS 359.72</strain>
    </source>
</reference>
<gene>
    <name evidence="1" type="ORF">C7999DRAFT_18060</name>
</gene>
<proteinExistence type="predicted"/>
<reference evidence="1" key="1">
    <citation type="journal article" date="2023" name="Mol. Phylogenet. Evol.">
        <title>Genome-scale phylogeny and comparative genomics of the fungal order Sordariales.</title>
        <authorList>
            <person name="Hensen N."/>
            <person name="Bonometti L."/>
            <person name="Westerberg I."/>
            <person name="Brannstrom I.O."/>
            <person name="Guillou S."/>
            <person name="Cros-Aarteil S."/>
            <person name="Calhoun S."/>
            <person name="Haridas S."/>
            <person name="Kuo A."/>
            <person name="Mondo S."/>
            <person name="Pangilinan J."/>
            <person name="Riley R."/>
            <person name="LaButti K."/>
            <person name="Andreopoulos B."/>
            <person name="Lipzen A."/>
            <person name="Chen C."/>
            <person name="Yan M."/>
            <person name="Daum C."/>
            <person name="Ng V."/>
            <person name="Clum A."/>
            <person name="Steindorff A."/>
            <person name="Ohm R.A."/>
            <person name="Martin F."/>
            <person name="Silar P."/>
            <person name="Natvig D.O."/>
            <person name="Lalanne C."/>
            <person name="Gautier V."/>
            <person name="Ament-Velasquez S.L."/>
            <person name="Kruys A."/>
            <person name="Hutchinson M.I."/>
            <person name="Powell A.J."/>
            <person name="Barry K."/>
            <person name="Miller A.N."/>
            <person name="Grigoriev I.V."/>
            <person name="Debuchy R."/>
            <person name="Gladieux P."/>
            <person name="Hiltunen Thoren M."/>
            <person name="Johannesson H."/>
        </authorList>
    </citation>
    <scope>NUCLEOTIDE SEQUENCE</scope>
    <source>
        <strain evidence="1">CBS 359.72</strain>
    </source>
</reference>
<name>A0AAN7CLS1_9PEZI</name>
<protein>
    <submittedName>
        <fullName evidence="1">Uncharacterized protein</fullName>
    </submittedName>
</protein>
<dbReference type="AlphaFoldDB" id="A0AAN7CLS1"/>
<sequence length="129" mass="14134">MSFYGVSGDTPLPPAILRQIATAGALNEISNIPDAVRSHIFWHGKRHEVTGKLEAPMLFCVYQTTRHGPQNGFRLCLVHQGFYIASATKSDGDPEDDIDRLEAFIPEGHMEVVVLGAADRQAADEDSDL</sequence>
<keyword evidence="2" id="KW-1185">Reference proteome</keyword>
<evidence type="ECO:0000313" key="2">
    <source>
        <dbReference type="Proteomes" id="UP001303647"/>
    </source>
</evidence>
<accession>A0AAN7CLS1</accession>